<organism evidence="1 2">
    <name type="scientific">Cupriavidus gilardii J11</name>
    <dbReference type="NCBI Taxonomy" id="936133"/>
    <lineage>
        <taxon>Bacteria</taxon>
        <taxon>Pseudomonadati</taxon>
        <taxon>Pseudomonadota</taxon>
        <taxon>Betaproteobacteria</taxon>
        <taxon>Burkholderiales</taxon>
        <taxon>Burkholderiaceae</taxon>
        <taxon>Cupriavidus</taxon>
    </lineage>
</organism>
<dbReference type="AlphaFoldDB" id="A0A562BLZ5"/>
<reference evidence="1 2" key="1">
    <citation type="submission" date="2019-07" db="EMBL/GenBank/DDBJ databases">
        <title>Genome sequencing of lignin-degrading bacterial isolates.</title>
        <authorList>
            <person name="Gladden J."/>
        </authorList>
    </citation>
    <scope>NUCLEOTIDE SEQUENCE [LARGE SCALE GENOMIC DNA]</scope>
    <source>
        <strain evidence="1 2">J11</strain>
    </source>
</reference>
<evidence type="ECO:0000313" key="2">
    <source>
        <dbReference type="Proteomes" id="UP000318141"/>
    </source>
</evidence>
<sequence>MPFIRSTSPSQIAIFQRVLTDPVTVDTADAGAAERAFEAFVTRKMPVEVCGFRIDFGAIAQSHHSAKEKGKKVIDLIASHIGASLTGCSDANVAKATATAVAGRLAEYAAADELALQGCLRQAGAGDDLVCRPARSGIRISANSEGTGFLLHKLSEWQSLPGDPPPPQGETHGPVLRTQFGLSFSIDRTDGLLRGVQESLFGKVLLGDASRHYCVSADMEFCQLT</sequence>
<dbReference type="Proteomes" id="UP000318141">
    <property type="component" value="Unassembled WGS sequence"/>
</dbReference>
<accession>A0A562BLZ5</accession>
<proteinExistence type="predicted"/>
<evidence type="ECO:0000313" key="1">
    <source>
        <dbReference type="EMBL" id="TWG86234.1"/>
    </source>
</evidence>
<protein>
    <submittedName>
        <fullName evidence="1">Uncharacterized protein</fullName>
    </submittedName>
</protein>
<dbReference type="EMBL" id="VLJN01000014">
    <property type="protein sequence ID" value="TWG86234.1"/>
    <property type="molecule type" value="Genomic_DNA"/>
</dbReference>
<gene>
    <name evidence="1" type="ORF">L602_002100000230</name>
</gene>
<name>A0A562BLZ5_9BURK</name>
<comment type="caution">
    <text evidence="1">The sequence shown here is derived from an EMBL/GenBank/DDBJ whole genome shotgun (WGS) entry which is preliminary data.</text>
</comment>
<keyword evidence="2" id="KW-1185">Reference proteome</keyword>